<evidence type="ECO:0000256" key="5">
    <source>
        <dbReference type="ARBA" id="ARBA00022679"/>
    </source>
</evidence>
<dbReference type="InterPro" id="IPR015813">
    <property type="entry name" value="Pyrv/PenolPyrv_kinase-like_dom"/>
</dbReference>
<organism evidence="14 15">
    <name type="scientific">Myodes glareolus</name>
    <name type="common">Bank vole</name>
    <name type="synonym">Clethrionomys glareolus</name>
    <dbReference type="NCBI Taxonomy" id="447135"/>
    <lineage>
        <taxon>Eukaryota</taxon>
        <taxon>Metazoa</taxon>
        <taxon>Chordata</taxon>
        <taxon>Craniata</taxon>
        <taxon>Vertebrata</taxon>
        <taxon>Euteleostomi</taxon>
        <taxon>Mammalia</taxon>
        <taxon>Eutheria</taxon>
        <taxon>Euarchontoglires</taxon>
        <taxon>Glires</taxon>
        <taxon>Rodentia</taxon>
        <taxon>Myomorpha</taxon>
        <taxon>Muroidea</taxon>
        <taxon>Cricetidae</taxon>
        <taxon>Arvicolinae</taxon>
        <taxon>Myodes</taxon>
    </lineage>
</organism>
<keyword evidence="5" id="KW-0808">Transferase</keyword>
<dbReference type="InterPro" id="IPR040442">
    <property type="entry name" value="Pyrv_kinase-like_dom_sf"/>
</dbReference>
<evidence type="ECO:0000256" key="8">
    <source>
        <dbReference type="ARBA" id="ARBA00022777"/>
    </source>
</evidence>
<keyword evidence="8" id="KW-0418">Kinase</keyword>
<reference evidence="14 15" key="1">
    <citation type="journal article" date="2023" name="bioRxiv">
        <title>Conserved and derived expression patterns and positive selection on dental genes reveal complex evolutionary context of ever-growing rodent molars.</title>
        <authorList>
            <person name="Calamari Z.T."/>
            <person name="Song A."/>
            <person name="Cohen E."/>
            <person name="Akter M."/>
            <person name="Roy R.D."/>
            <person name="Hallikas O."/>
            <person name="Christensen M.M."/>
            <person name="Li P."/>
            <person name="Marangoni P."/>
            <person name="Jernvall J."/>
            <person name="Klein O.D."/>
        </authorList>
    </citation>
    <scope>NUCLEOTIDE SEQUENCE [LARGE SCALE GENOMIC DNA]</scope>
    <source>
        <strain evidence="14">V071</strain>
    </source>
</reference>
<keyword evidence="12" id="KW-0670">Pyruvate</keyword>
<feature type="domain" description="Pyruvate kinase barrel" evidence="13">
    <location>
        <begin position="1"/>
        <end position="73"/>
    </location>
</feature>
<dbReference type="InterPro" id="IPR015793">
    <property type="entry name" value="Pyrv_Knase_brl"/>
</dbReference>
<evidence type="ECO:0000256" key="3">
    <source>
        <dbReference type="ARBA" id="ARBA00008663"/>
    </source>
</evidence>
<keyword evidence="15" id="KW-1185">Reference proteome</keyword>
<dbReference type="InterPro" id="IPR015806">
    <property type="entry name" value="Pyrv_Knase_insert_dom_sf"/>
</dbReference>
<accession>A0AAW0J2C5</accession>
<keyword evidence="10" id="KW-0460">Magnesium</keyword>
<dbReference type="EC" id="2.7.1.40" evidence="4"/>
<evidence type="ECO:0000256" key="1">
    <source>
        <dbReference type="ARBA" id="ARBA00001958"/>
    </source>
</evidence>
<dbReference type="AlphaFoldDB" id="A0AAW0J2C5"/>
<evidence type="ECO:0000256" key="2">
    <source>
        <dbReference type="ARBA" id="ARBA00004997"/>
    </source>
</evidence>
<gene>
    <name evidence="14" type="ORF">U0070_024775</name>
</gene>
<keyword evidence="6" id="KW-0479">Metal-binding</keyword>
<comment type="pathway">
    <text evidence="2">Carbohydrate degradation; glycolysis; pyruvate from D-glyceraldehyde 3-phosphate: step 5/5.</text>
</comment>
<evidence type="ECO:0000313" key="14">
    <source>
        <dbReference type="EMBL" id="KAK7820817.1"/>
    </source>
</evidence>
<dbReference type="Proteomes" id="UP001488838">
    <property type="component" value="Unassembled WGS sequence"/>
</dbReference>
<evidence type="ECO:0000313" key="15">
    <source>
        <dbReference type="Proteomes" id="UP001488838"/>
    </source>
</evidence>
<dbReference type="PANTHER" id="PTHR11817">
    <property type="entry name" value="PYRUVATE KINASE"/>
    <property type="match status" value="1"/>
</dbReference>
<evidence type="ECO:0000256" key="4">
    <source>
        <dbReference type="ARBA" id="ARBA00012142"/>
    </source>
</evidence>
<dbReference type="SUPFAM" id="SSF51621">
    <property type="entry name" value="Phosphoenolpyruvate/pyruvate domain"/>
    <property type="match status" value="1"/>
</dbReference>
<evidence type="ECO:0000256" key="11">
    <source>
        <dbReference type="ARBA" id="ARBA00023152"/>
    </source>
</evidence>
<keyword evidence="9" id="KW-0067">ATP-binding</keyword>
<dbReference type="GO" id="GO:0016301">
    <property type="term" value="F:kinase activity"/>
    <property type="evidence" value="ECO:0007669"/>
    <property type="project" value="UniProtKB-KW"/>
</dbReference>
<dbReference type="Gene3D" id="2.40.33.10">
    <property type="entry name" value="PK beta-barrel domain-like"/>
    <property type="match status" value="1"/>
</dbReference>
<evidence type="ECO:0000256" key="9">
    <source>
        <dbReference type="ARBA" id="ARBA00022840"/>
    </source>
</evidence>
<dbReference type="EMBL" id="JBBHLL010000069">
    <property type="protein sequence ID" value="KAK7820817.1"/>
    <property type="molecule type" value="Genomic_DNA"/>
</dbReference>
<name>A0AAW0J2C5_MYOGA</name>
<dbReference type="InterPro" id="IPR001697">
    <property type="entry name" value="Pyr_Knase"/>
</dbReference>
<evidence type="ECO:0000256" key="12">
    <source>
        <dbReference type="ARBA" id="ARBA00023317"/>
    </source>
</evidence>
<evidence type="ECO:0000256" key="7">
    <source>
        <dbReference type="ARBA" id="ARBA00022741"/>
    </source>
</evidence>
<dbReference type="GO" id="GO:0030955">
    <property type="term" value="F:potassium ion binding"/>
    <property type="evidence" value="ECO:0007669"/>
    <property type="project" value="InterPro"/>
</dbReference>
<comment type="cofactor">
    <cofactor evidence="1">
        <name>K(+)</name>
        <dbReference type="ChEBI" id="CHEBI:29103"/>
    </cofactor>
</comment>
<comment type="similarity">
    <text evidence="3">Belongs to the pyruvate kinase family.</text>
</comment>
<evidence type="ECO:0000256" key="6">
    <source>
        <dbReference type="ARBA" id="ARBA00022723"/>
    </source>
</evidence>
<evidence type="ECO:0000256" key="10">
    <source>
        <dbReference type="ARBA" id="ARBA00022842"/>
    </source>
</evidence>
<comment type="caution">
    <text evidence="14">The sequence shown here is derived from an EMBL/GenBank/DDBJ whole genome shotgun (WGS) entry which is preliminary data.</text>
</comment>
<keyword evidence="7" id="KW-0547">Nucleotide-binding</keyword>
<evidence type="ECO:0000259" key="13">
    <source>
        <dbReference type="Pfam" id="PF00224"/>
    </source>
</evidence>
<dbReference type="GO" id="GO:0000287">
    <property type="term" value="F:magnesium ion binding"/>
    <property type="evidence" value="ECO:0007669"/>
    <property type="project" value="InterPro"/>
</dbReference>
<sequence length="90" mass="10087">MLKEMIKSEMNETRLNFSHGTHEYHVETSKNVRAATESFASDPILYRPVAVALDTMGPEIRTGLIKGSGTAEVDCALHIQSLIKKITYRH</sequence>
<dbReference type="Pfam" id="PF00224">
    <property type="entry name" value="PK"/>
    <property type="match status" value="1"/>
</dbReference>
<dbReference type="GO" id="GO:0005524">
    <property type="term" value="F:ATP binding"/>
    <property type="evidence" value="ECO:0007669"/>
    <property type="project" value="UniProtKB-KW"/>
</dbReference>
<dbReference type="Gene3D" id="3.20.20.60">
    <property type="entry name" value="Phosphoenolpyruvate-binding domains"/>
    <property type="match status" value="1"/>
</dbReference>
<dbReference type="GO" id="GO:0004743">
    <property type="term" value="F:pyruvate kinase activity"/>
    <property type="evidence" value="ECO:0007669"/>
    <property type="project" value="UniProtKB-EC"/>
</dbReference>
<keyword evidence="11" id="KW-0324">Glycolysis</keyword>
<protein>
    <recommendedName>
        <fullName evidence="4">pyruvate kinase</fullName>
        <ecNumber evidence="4">2.7.1.40</ecNumber>
    </recommendedName>
</protein>
<proteinExistence type="inferred from homology"/>